<evidence type="ECO:0000313" key="1">
    <source>
        <dbReference type="EMBL" id="KAJ3514380.1"/>
    </source>
</evidence>
<proteinExistence type="predicted"/>
<dbReference type="Proteomes" id="UP001148629">
    <property type="component" value="Unassembled WGS sequence"/>
</dbReference>
<comment type="caution">
    <text evidence="1">The sequence shown here is derived from an EMBL/GenBank/DDBJ whole genome shotgun (WGS) entry which is preliminary data.</text>
</comment>
<keyword evidence="2" id="KW-1185">Reference proteome</keyword>
<organism evidence="1 2">
    <name type="scientific">Fusarium decemcellulare</name>
    <dbReference type="NCBI Taxonomy" id="57161"/>
    <lineage>
        <taxon>Eukaryota</taxon>
        <taxon>Fungi</taxon>
        <taxon>Dikarya</taxon>
        <taxon>Ascomycota</taxon>
        <taxon>Pezizomycotina</taxon>
        <taxon>Sordariomycetes</taxon>
        <taxon>Hypocreomycetidae</taxon>
        <taxon>Hypocreales</taxon>
        <taxon>Nectriaceae</taxon>
        <taxon>Fusarium</taxon>
        <taxon>Fusarium decemcellulare species complex</taxon>
    </lineage>
</organism>
<sequence>MLGMTDDVKQQVQQISESLSRWMMGRIQGSSLWKDGYRIEDHRPKRHDIKIEHATPDQCLRKLDRMRSHVAQDFQASNRASNQVMDRLTKSVAWTPLLRAGSVALLLVEELVGDNRFPITQGEIILDLHSANRKSEPLRGERKPQKQRTPSGDRPERIIELARSDAMLKDLWFDTLLKICRLARNGQVYSEDDEGTTAPAIDCPRHIIVFCPSPLVTYIVYHFLRHHLKKEAICHILTAEFPGSTGKRNKLVAQWAGDARKLDAKATNSGVSRPPKVIIGVVSIQVACTGINTMTFASIGIIFGEPPRGNDREQAIARLHRMGQQQEVVIYQFHRRIIQRYWLQRILIIAEMIFV</sequence>
<protein>
    <submittedName>
        <fullName evidence="1">Uncharacterized protein</fullName>
    </submittedName>
</protein>
<accession>A0ACC1REL2</accession>
<gene>
    <name evidence="1" type="ORF">NM208_g15071</name>
</gene>
<name>A0ACC1REL2_9HYPO</name>
<dbReference type="EMBL" id="JANRMS010003843">
    <property type="protein sequence ID" value="KAJ3514380.1"/>
    <property type="molecule type" value="Genomic_DNA"/>
</dbReference>
<reference evidence="1" key="1">
    <citation type="submission" date="2022-08" db="EMBL/GenBank/DDBJ databases">
        <title>Genome Sequence of Fusarium decemcellulare.</title>
        <authorList>
            <person name="Buettner E."/>
        </authorList>
    </citation>
    <scope>NUCLEOTIDE SEQUENCE</scope>
    <source>
        <strain evidence="1">Babe19</strain>
    </source>
</reference>
<evidence type="ECO:0000313" key="2">
    <source>
        <dbReference type="Proteomes" id="UP001148629"/>
    </source>
</evidence>